<dbReference type="PANTHER" id="PTHR10458">
    <property type="entry name" value="PEPTIDE DEFORMYLASE"/>
    <property type="match status" value="1"/>
</dbReference>
<proteinExistence type="inferred from homology"/>
<dbReference type="GO" id="GO:0042586">
    <property type="term" value="F:peptide deformylase activity"/>
    <property type="evidence" value="ECO:0007669"/>
    <property type="project" value="UniProtKB-EC"/>
</dbReference>
<reference evidence="5" key="1">
    <citation type="submission" date="2023-07" db="EMBL/GenBank/DDBJ databases">
        <title>Conexibacter stalactiti sp. nov., isolated from stalactites in a lava cave and emended description of the genus Conexibacter.</title>
        <authorList>
            <person name="Lee S.D."/>
        </authorList>
    </citation>
    <scope>NUCLEOTIDE SEQUENCE [LARGE SCALE GENOMIC DNA]</scope>
    <source>
        <strain evidence="5">KCTC 39840</strain>
    </source>
</reference>
<keyword evidence="2" id="KW-0479">Metal-binding</keyword>
<comment type="cofactor">
    <cofactor evidence="2">
        <name>Fe(2+)</name>
        <dbReference type="ChEBI" id="CHEBI:29033"/>
    </cofactor>
    <text evidence="2">Binds 1 Fe(2+) ion.</text>
</comment>
<feature type="binding site" evidence="2">
    <location>
        <position position="161"/>
    </location>
    <ligand>
        <name>Fe cation</name>
        <dbReference type="ChEBI" id="CHEBI:24875"/>
    </ligand>
</feature>
<dbReference type="RefSeq" id="WP_318600211.1">
    <property type="nucleotide sequence ID" value="NZ_JAWSTH010000101.1"/>
</dbReference>
<dbReference type="Gene3D" id="3.90.45.10">
    <property type="entry name" value="Peptide deformylase"/>
    <property type="match status" value="1"/>
</dbReference>
<protein>
    <recommendedName>
        <fullName evidence="2">Peptide deformylase</fullName>
        <shortName evidence="2">PDF</shortName>
        <ecNumber evidence="2">3.5.1.88</ecNumber>
    </recommendedName>
    <alternativeName>
        <fullName evidence="2">Polypeptide deformylase</fullName>
    </alternativeName>
</protein>
<dbReference type="PANTHER" id="PTHR10458:SF22">
    <property type="entry name" value="PEPTIDE DEFORMYLASE"/>
    <property type="match status" value="1"/>
</dbReference>
<comment type="caution">
    <text evidence="4">The sequence shown here is derived from an EMBL/GenBank/DDBJ whole genome shotgun (WGS) entry which is preliminary data.</text>
</comment>
<dbReference type="Proteomes" id="UP001284601">
    <property type="component" value="Unassembled WGS sequence"/>
</dbReference>
<accession>A0ABU4HWS8</accession>
<comment type="catalytic activity">
    <reaction evidence="2">
        <text>N-terminal N-formyl-L-methionyl-[peptide] + H2O = N-terminal L-methionyl-[peptide] + formate</text>
        <dbReference type="Rhea" id="RHEA:24420"/>
        <dbReference type="Rhea" id="RHEA-COMP:10639"/>
        <dbReference type="Rhea" id="RHEA-COMP:10640"/>
        <dbReference type="ChEBI" id="CHEBI:15377"/>
        <dbReference type="ChEBI" id="CHEBI:15740"/>
        <dbReference type="ChEBI" id="CHEBI:49298"/>
        <dbReference type="ChEBI" id="CHEBI:64731"/>
        <dbReference type="EC" id="3.5.1.88"/>
    </reaction>
</comment>
<dbReference type="SUPFAM" id="SSF56420">
    <property type="entry name" value="Peptide deformylase"/>
    <property type="match status" value="1"/>
</dbReference>
<dbReference type="Pfam" id="PF01327">
    <property type="entry name" value="Pep_deformylase"/>
    <property type="match status" value="1"/>
</dbReference>
<dbReference type="PIRSF" id="PIRSF004749">
    <property type="entry name" value="Pep_def"/>
    <property type="match status" value="1"/>
</dbReference>
<dbReference type="EC" id="3.5.1.88" evidence="2"/>
<dbReference type="InterPro" id="IPR036821">
    <property type="entry name" value="Peptide_deformylase_sf"/>
</dbReference>
<evidence type="ECO:0000256" key="1">
    <source>
        <dbReference type="ARBA" id="ARBA00010759"/>
    </source>
</evidence>
<feature type="region of interest" description="Disordered" evidence="3">
    <location>
        <begin position="1"/>
        <end position="21"/>
    </location>
</feature>
<feature type="binding site" evidence="2">
    <location>
        <position position="165"/>
    </location>
    <ligand>
        <name>Fe cation</name>
        <dbReference type="ChEBI" id="CHEBI:24875"/>
    </ligand>
</feature>
<keyword evidence="2" id="KW-0648">Protein biosynthesis</keyword>
<name>A0ABU4HWS8_9ACTN</name>
<dbReference type="InterPro" id="IPR023635">
    <property type="entry name" value="Peptide_deformylase"/>
</dbReference>
<evidence type="ECO:0000313" key="4">
    <source>
        <dbReference type="EMBL" id="MDW5597746.1"/>
    </source>
</evidence>
<feature type="binding site" evidence="2">
    <location>
        <position position="119"/>
    </location>
    <ligand>
        <name>Fe cation</name>
        <dbReference type="ChEBI" id="CHEBI:24875"/>
    </ligand>
</feature>
<feature type="compositionally biased region" description="Acidic residues" evidence="3">
    <location>
        <begin position="1"/>
        <end position="13"/>
    </location>
</feature>
<evidence type="ECO:0000313" key="5">
    <source>
        <dbReference type="Proteomes" id="UP001284601"/>
    </source>
</evidence>
<keyword evidence="2" id="KW-0408">Iron</keyword>
<dbReference type="NCBIfam" id="TIGR00079">
    <property type="entry name" value="pept_deformyl"/>
    <property type="match status" value="1"/>
</dbReference>
<keyword evidence="5" id="KW-1185">Reference proteome</keyword>
<feature type="active site" evidence="2">
    <location>
        <position position="162"/>
    </location>
</feature>
<keyword evidence="2 4" id="KW-0378">Hydrolase</keyword>
<gene>
    <name evidence="2 4" type="primary">def</name>
    <name evidence="4" type="ORF">R7226_25565</name>
</gene>
<dbReference type="PRINTS" id="PR01576">
    <property type="entry name" value="PDEFORMYLASE"/>
</dbReference>
<organism evidence="4 5">
    <name type="scientific">Conexibacter stalactiti</name>
    <dbReference type="NCBI Taxonomy" id="1940611"/>
    <lineage>
        <taxon>Bacteria</taxon>
        <taxon>Bacillati</taxon>
        <taxon>Actinomycetota</taxon>
        <taxon>Thermoleophilia</taxon>
        <taxon>Solirubrobacterales</taxon>
        <taxon>Conexibacteraceae</taxon>
        <taxon>Conexibacter</taxon>
    </lineage>
</organism>
<evidence type="ECO:0000256" key="3">
    <source>
        <dbReference type="SAM" id="MobiDB-lite"/>
    </source>
</evidence>
<comment type="similarity">
    <text evidence="1 2">Belongs to the polypeptide deformylase family.</text>
</comment>
<dbReference type="CDD" id="cd00487">
    <property type="entry name" value="Pep_deformylase"/>
    <property type="match status" value="1"/>
</dbReference>
<dbReference type="EMBL" id="JAWSTH010000101">
    <property type="protein sequence ID" value="MDW5597746.1"/>
    <property type="molecule type" value="Genomic_DNA"/>
</dbReference>
<comment type="function">
    <text evidence="2">Removes the formyl group from the N-terminal Met of newly synthesized proteins. Requires at least a dipeptide for an efficient rate of reaction. N-terminal L-methionine is a prerequisite for activity but the enzyme has broad specificity at other positions.</text>
</comment>
<sequence>MAERDDTDNETEIGEAPRLDPETAARRHAALAYVRQFGDPVLKSKAMPVTQFDDELRAQIEGMGEIMEDSLGIGLAATQLGKLNRVLVYRVEQDSPVIALVNPELEWSGEELEAAEEGCLSLQGVLVEVERPVNVRVRALDDNGEPLTIEASGLEARVIQHEMDHLDGVLILDRTSRSERKQAMKILRERERERAGEPV</sequence>
<evidence type="ECO:0000256" key="2">
    <source>
        <dbReference type="HAMAP-Rule" id="MF_00163"/>
    </source>
</evidence>
<dbReference type="HAMAP" id="MF_00163">
    <property type="entry name" value="Pep_deformylase"/>
    <property type="match status" value="1"/>
</dbReference>
<dbReference type="NCBIfam" id="NF001159">
    <property type="entry name" value="PRK00150.1-3"/>
    <property type="match status" value="1"/>
</dbReference>